<dbReference type="CDD" id="cd07377">
    <property type="entry name" value="WHTH_GntR"/>
    <property type="match status" value="1"/>
</dbReference>
<dbReference type="InterPro" id="IPR000524">
    <property type="entry name" value="Tscrpt_reg_HTH_GntR"/>
</dbReference>
<accession>A0ABV7H4A8</accession>
<evidence type="ECO:0000256" key="2">
    <source>
        <dbReference type="ARBA" id="ARBA00023125"/>
    </source>
</evidence>
<dbReference type="Pfam" id="PF00392">
    <property type="entry name" value="GntR"/>
    <property type="match status" value="1"/>
</dbReference>
<dbReference type="SUPFAM" id="SSF48008">
    <property type="entry name" value="GntR ligand-binding domain-like"/>
    <property type="match status" value="1"/>
</dbReference>
<dbReference type="EMBL" id="JBHRTI010000003">
    <property type="protein sequence ID" value="MFC3147294.1"/>
    <property type="molecule type" value="Genomic_DNA"/>
</dbReference>
<dbReference type="Proteomes" id="UP001595556">
    <property type="component" value="Unassembled WGS sequence"/>
</dbReference>
<evidence type="ECO:0000259" key="5">
    <source>
        <dbReference type="PROSITE" id="PS50949"/>
    </source>
</evidence>
<dbReference type="InterPro" id="IPR036388">
    <property type="entry name" value="WH-like_DNA-bd_sf"/>
</dbReference>
<keyword evidence="7" id="KW-1185">Reference proteome</keyword>
<organism evidence="6 7">
    <name type="scientific">Piscinibacterium candidicorallinum</name>
    <dbReference type="NCBI Taxonomy" id="1793872"/>
    <lineage>
        <taxon>Bacteria</taxon>
        <taxon>Pseudomonadati</taxon>
        <taxon>Pseudomonadota</taxon>
        <taxon>Betaproteobacteria</taxon>
        <taxon>Burkholderiales</taxon>
        <taxon>Piscinibacterium</taxon>
    </lineage>
</organism>
<dbReference type="Gene3D" id="1.20.120.530">
    <property type="entry name" value="GntR ligand-binding domain-like"/>
    <property type="match status" value="1"/>
</dbReference>
<dbReference type="Gene3D" id="1.10.10.10">
    <property type="entry name" value="Winged helix-like DNA-binding domain superfamily/Winged helix DNA-binding domain"/>
    <property type="match status" value="1"/>
</dbReference>
<evidence type="ECO:0000313" key="6">
    <source>
        <dbReference type="EMBL" id="MFC3147294.1"/>
    </source>
</evidence>
<evidence type="ECO:0000256" key="4">
    <source>
        <dbReference type="SAM" id="MobiDB-lite"/>
    </source>
</evidence>
<sequence length="259" mass="27771">MLFACDSIVTESASKQIEEQLRRAIQEGRLRADQQLPTEAELAERFGVSRPTIREALKRLAAQNLIRSKRGPAGGNFVNCPTLHEAGMNLITPALLLTSTGAFDAAAICEARSLIELNLLALSIQRRSDDDLTELQAALDALSQPDTDAAAFSAAELRFHRTLVRAAGNKVIEYFSYALLEGLQPAGTCLNHTPEARSQLAAQHAALLAALHARDLPAAQQAFETYTQFRRALHEAAMAQDTDGDTSAGQAGAANALPA</sequence>
<name>A0ABV7H4A8_9BURK</name>
<dbReference type="PANTHER" id="PTHR43537:SF5">
    <property type="entry name" value="UXU OPERON TRANSCRIPTIONAL REGULATOR"/>
    <property type="match status" value="1"/>
</dbReference>
<dbReference type="InterPro" id="IPR036390">
    <property type="entry name" value="WH_DNA-bd_sf"/>
</dbReference>
<feature type="compositionally biased region" description="Low complexity" evidence="4">
    <location>
        <begin position="248"/>
        <end position="259"/>
    </location>
</feature>
<dbReference type="PANTHER" id="PTHR43537">
    <property type="entry name" value="TRANSCRIPTIONAL REGULATOR, GNTR FAMILY"/>
    <property type="match status" value="1"/>
</dbReference>
<dbReference type="SUPFAM" id="SSF46785">
    <property type="entry name" value="Winged helix' DNA-binding domain"/>
    <property type="match status" value="1"/>
</dbReference>
<gene>
    <name evidence="6" type="ORF">ACFOEN_06545</name>
</gene>
<keyword evidence="1" id="KW-0805">Transcription regulation</keyword>
<dbReference type="PROSITE" id="PS50949">
    <property type="entry name" value="HTH_GNTR"/>
    <property type="match status" value="1"/>
</dbReference>
<proteinExistence type="predicted"/>
<evidence type="ECO:0000256" key="1">
    <source>
        <dbReference type="ARBA" id="ARBA00023015"/>
    </source>
</evidence>
<dbReference type="RefSeq" id="WP_377302185.1">
    <property type="nucleotide sequence ID" value="NZ_CP180191.1"/>
</dbReference>
<feature type="domain" description="HTH gntR-type" evidence="5">
    <location>
        <begin position="11"/>
        <end position="81"/>
    </location>
</feature>
<keyword evidence="2" id="KW-0238">DNA-binding</keyword>
<dbReference type="InterPro" id="IPR008920">
    <property type="entry name" value="TF_FadR/GntR_C"/>
</dbReference>
<dbReference type="SMART" id="SM00345">
    <property type="entry name" value="HTH_GNTR"/>
    <property type="match status" value="1"/>
</dbReference>
<comment type="caution">
    <text evidence="6">The sequence shown here is derived from an EMBL/GenBank/DDBJ whole genome shotgun (WGS) entry which is preliminary data.</text>
</comment>
<dbReference type="InterPro" id="IPR011711">
    <property type="entry name" value="GntR_C"/>
</dbReference>
<dbReference type="SMART" id="SM00895">
    <property type="entry name" value="FCD"/>
    <property type="match status" value="1"/>
</dbReference>
<evidence type="ECO:0000313" key="7">
    <source>
        <dbReference type="Proteomes" id="UP001595556"/>
    </source>
</evidence>
<protein>
    <submittedName>
        <fullName evidence="6">FadR/GntR family transcriptional regulator</fullName>
    </submittedName>
</protein>
<dbReference type="PRINTS" id="PR00035">
    <property type="entry name" value="HTHGNTR"/>
</dbReference>
<dbReference type="Pfam" id="PF07729">
    <property type="entry name" value="FCD"/>
    <property type="match status" value="1"/>
</dbReference>
<feature type="region of interest" description="Disordered" evidence="4">
    <location>
        <begin position="239"/>
        <end position="259"/>
    </location>
</feature>
<keyword evidence="3" id="KW-0804">Transcription</keyword>
<evidence type="ECO:0000256" key="3">
    <source>
        <dbReference type="ARBA" id="ARBA00023163"/>
    </source>
</evidence>
<reference evidence="7" key="1">
    <citation type="journal article" date="2019" name="Int. J. Syst. Evol. Microbiol.">
        <title>The Global Catalogue of Microorganisms (GCM) 10K type strain sequencing project: providing services to taxonomists for standard genome sequencing and annotation.</title>
        <authorList>
            <consortium name="The Broad Institute Genomics Platform"/>
            <consortium name="The Broad Institute Genome Sequencing Center for Infectious Disease"/>
            <person name="Wu L."/>
            <person name="Ma J."/>
        </authorList>
    </citation>
    <scope>NUCLEOTIDE SEQUENCE [LARGE SCALE GENOMIC DNA]</scope>
    <source>
        <strain evidence="7">KCTC 52168</strain>
    </source>
</reference>